<accession>A0A9P6IR32</accession>
<dbReference type="InterPro" id="IPR036047">
    <property type="entry name" value="F-box-like_dom_sf"/>
</dbReference>
<organism evidence="1 2">
    <name type="scientific">Modicella reniformis</name>
    <dbReference type="NCBI Taxonomy" id="1440133"/>
    <lineage>
        <taxon>Eukaryota</taxon>
        <taxon>Fungi</taxon>
        <taxon>Fungi incertae sedis</taxon>
        <taxon>Mucoromycota</taxon>
        <taxon>Mortierellomycotina</taxon>
        <taxon>Mortierellomycetes</taxon>
        <taxon>Mortierellales</taxon>
        <taxon>Mortierellaceae</taxon>
        <taxon>Modicella</taxon>
    </lineage>
</organism>
<reference evidence="1" key="1">
    <citation type="journal article" date="2020" name="Fungal Divers.">
        <title>Resolving the Mortierellaceae phylogeny through synthesis of multi-gene phylogenetics and phylogenomics.</title>
        <authorList>
            <person name="Vandepol N."/>
            <person name="Liber J."/>
            <person name="Desiro A."/>
            <person name="Na H."/>
            <person name="Kennedy M."/>
            <person name="Barry K."/>
            <person name="Grigoriev I.V."/>
            <person name="Miller A.N."/>
            <person name="O'Donnell K."/>
            <person name="Stajich J.E."/>
            <person name="Bonito G."/>
        </authorList>
    </citation>
    <scope>NUCLEOTIDE SEQUENCE</scope>
    <source>
        <strain evidence="1">MES-2147</strain>
    </source>
</reference>
<dbReference type="OrthoDB" id="2436412at2759"/>
<name>A0A9P6IR32_9FUNG</name>
<sequence length="278" mass="32524">MIYSEAPMDLPEIRTVVAQFLNRSDLATAARVCRSWNASFVTSLYSEFYWSSKLKRPPSETIITYADHIRRLYLLMDRFELLTEHCTKLEVLHVSFESQDPKDWNHLSKFVQRNPRIKSINIRGGILEPPKAFLEALSACSALRELDIRMIKLDEIRMELILDIMIRLERLRIPCFKIILPKSMDKWSCFPAMEELVMYDTKGPIPLEIFRKCPNLRMMFWRTSEGTSDSDFDLCDLLKIHCPLIENLTLYSESITDMDLSLILDSCREVTSLSIYYS</sequence>
<protein>
    <recommendedName>
        <fullName evidence="3">F-box domain-containing protein</fullName>
    </recommendedName>
</protein>
<dbReference type="SUPFAM" id="SSF52047">
    <property type="entry name" value="RNI-like"/>
    <property type="match status" value="1"/>
</dbReference>
<dbReference type="InterPro" id="IPR032675">
    <property type="entry name" value="LRR_dom_sf"/>
</dbReference>
<dbReference type="Gene3D" id="3.80.10.10">
    <property type="entry name" value="Ribonuclease Inhibitor"/>
    <property type="match status" value="1"/>
</dbReference>
<dbReference type="Proteomes" id="UP000749646">
    <property type="component" value="Unassembled WGS sequence"/>
</dbReference>
<dbReference type="SUPFAM" id="SSF81383">
    <property type="entry name" value="F-box domain"/>
    <property type="match status" value="1"/>
</dbReference>
<evidence type="ECO:0000313" key="1">
    <source>
        <dbReference type="EMBL" id="KAF9944517.1"/>
    </source>
</evidence>
<feature type="non-terminal residue" evidence="1">
    <location>
        <position position="278"/>
    </location>
</feature>
<evidence type="ECO:0000313" key="2">
    <source>
        <dbReference type="Proteomes" id="UP000749646"/>
    </source>
</evidence>
<dbReference type="AlphaFoldDB" id="A0A9P6IR32"/>
<keyword evidence="2" id="KW-1185">Reference proteome</keyword>
<dbReference type="EMBL" id="JAAAHW010008338">
    <property type="protein sequence ID" value="KAF9944517.1"/>
    <property type="molecule type" value="Genomic_DNA"/>
</dbReference>
<evidence type="ECO:0008006" key="3">
    <source>
        <dbReference type="Google" id="ProtNLM"/>
    </source>
</evidence>
<proteinExistence type="predicted"/>
<gene>
    <name evidence="1" type="ORF">BGZ65_011928</name>
</gene>
<comment type="caution">
    <text evidence="1">The sequence shown here is derived from an EMBL/GenBank/DDBJ whole genome shotgun (WGS) entry which is preliminary data.</text>
</comment>